<accession>A0A1G4K0Z3</accession>
<dbReference type="Proteomes" id="UP000189911">
    <property type="component" value="Chromosome E"/>
</dbReference>
<evidence type="ECO:0000313" key="3">
    <source>
        <dbReference type="EMBL" id="SCU97177.1"/>
    </source>
</evidence>
<dbReference type="InterPro" id="IPR055425">
    <property type="entry name" value="IgD1_Trs65"/>
</dbReference>
<dbReference type="GO" id="GO:0006891">
    <property type="term" value="P:intra-Golgi vesicle-mediated transport"/>
    <property type="evidence" value="ECO:0007669"/>
    <property type="project" value="InterPro"/>
</dbReference>
<evidence type="ECO:0000259" key="2">
    <source>
        <dbReference type="Pfam" id="PF23646"/>
    </source>
</evidence>
<dbReference type="PANTHER" id="PTHR28159">
    <property type="entry name" value="TRAFFICKING PROTEIN PARTICLE COMPLEX II-SPECIFIC SUBUNIT 65"/>
    <property type="match status" value="1"/>
</dbReference>
<dbReference type="Pfam" id="PF23646">
    <property type="entry name" value="IgD2_Trs65"/>
    <property type="match status" value="1"/>
</dbReference>
<evidence type="ECO:0000259" key="1">
    <source>
        <dbReference type="Pfam" id="PF23645"/>
    </source>
</evidence>
<dbReference type="OrthoDB" id="4048430at2759"/>
<feature type="domain" description="Trafficking protein particle complex II-specific subunit 65 IgD1" evidence="1">
    <location>
        <begin position="38"/>
        <end position="180"/>
    </location>
</feature>
<organism evidence="3 4">
    <name type="scientific">Lachancea nothofagi CBS 11611</name>
    <dbReference type="NCBI Taxonomy" id="1266666"/>
    <lineage>
        <taxon>Eukaryota</taxon>
        <taxon>Fungi</taxon>
        <taxon>Dikarya</taxon>
        <taxon>Ascomycota</taxon>
        <taxon>Saccharomycotina</taxon>
        <taxon>Saccharomycetes</taxon>
        <taxon>Saccharomycetales</taxon>
        <taxon>Saccharomycetaceae</taxon>
        <taxon>Lachancea</taxon>
    </lineage>
</organism>
<feature type="domain" description="Trafficking protein particle complex II-specific subunit 65 IgD2" evidence="2">
    <location>
        <begin position="202"/>
        <end position="322"/>
    </location>
</feature>
<protein>
    <submittedName>
        <fullName evidence="3">LANO_0E15368g1_1</fullName>
    </submittedName>
</protein>
<dbReference type="Pfam" id="PF23645">
    <property type="entry name" value="IgD1_Trs65"/>
    <property type="match status" value="1"/>
</dbReference>
<keyword evidence="4" id="KW-1185">Reference proteome</keyword>
<proteinExistence type="predicted"/>
<dbReference type="EMBL" id="LT598451">
    <property type="protein sequence ID" value="SCU97177.1"/>
    <property type="molecule type" value="Genomic_DNA"/>
</dbReference>
<sequence length="496" mass="56448">MAFKVDKKSIDTHQEFKAKTTLFCTSRRVASSFTMKILIPLDKTLAGDAQKLLESHLDRKFVVFDEDLRIFFQLEQHDFLESIQIYINEACVYKCDKSEDCIDKHESGLLELRKSVLRDYIFRSNIVMNNGHKNTWQIKAVTTLRKPPEWGQENGNDVAEDEELYLPSFEPLGAVLSSKTSLEKPEQPEISTVEVKYPIHTLLNVRLRNVAVPAKRCIYSSLDLQTAQSCHNLISEYKLSNFKISIDEIDYRLIRNYSSAPVHPVRPISAALELGLWDSYSVNYQLPQTKNLESHRVVVSLRYTVHAAPYAFVIKTNWETDVTLRKQNTMMGLPSQPTSVLSTTPMLTPSMKFASSMTSLVTPSKLNNVKFEFLVSQLTCQKGVKFSLPLQIVNHSQAPLDIVVYCTNSALEPQGQFPVEKEYMLHKRWMKNTEAIILLSNDHRLPTIPVSETFCADLEFFAILSGYYQGIPGLRILDLNSQEITNIGAGVKILIE</sequence>
<dbReference type="InterPro" id="IPR024662">
    <property type="entry name" value="Trs65"/>
</dbReference>
<evidence type="ECO:0000313" key="4">
    <source>
        <dbReference type="Proteomes" id="UP000189911"/>
    </source>
</evidence>
<dbReference type="GO" id="GO:1990071">
    <property type="term" value="C:TRAPPII protein complex"/>
    <property type="evidence" value="ECO:0007669"/>
    <property type="project" value="InterPro"/>
</dbReference>
<gene>
    <name evidence="3" type="ORF">LANO_0E15368G</name>
</gene>
<dbReference type="GO" id="GO:0005802">
    <property type="term" value="C:trans-Golgi network"/>
    <property type="evidence" value="ECO:0007669"/>
    <property type="project" value="TreeGrafter"/>
</dbReference>
<name>A0A1G4K0Z3_9SACH</name>
<dbReference type="InterPro" id="IPR055426">
    <property type="entry name" value="IgD2_Trs65"/>
</dbReference>
<dbReference type="PANTHER" id="PTHR28159:SF1">
    <property type="entry name" value="TRAFFICKING PROTEIN PARTICLE COMPLEX II-SPECIFIC SUBUNIT 65"/>
    <property type="match status" value="1"/>
</dbReference>
<reference evidence="4" key="1">
    <citation type="submission" date="2016-03" db="EMBL/GenBank/DDBJ databases">
        <authorList>
            <person name="Devillers Hugo."/>
        </authorList>
    </citation>
    <scope>NUCLEOTIDE SEQUENCE [LARGE SCALE GENOMIC DNA]</scope>
</reference>
<dbReference type="AlphaFoldDB" id="A0A1G4K0Z3"/>